<dbReference type="EMBL" id="JTJQ01000033">
    <property type="protein sequence ID" value="OBW99429.1"/>
    <property type="molecule type" value="Genomic_DNA"/>
</dbReference>
<evidence type="ECO:0000313" key="7">
    <source>
        <dbReference type="Proteomes" id="UP000030539"/>
    </source>
</evidence>
<organism evidence="5 7">
    <name type="scientific">Gallibacterium genomosp. 1</name>
    <dbReference type="NCBI Taxonomy" id="155515"/>
    <lineage>
        <taxon>Bacteria</taxon>
        <taxon>Pseudomonadati</taxon>
        <taxon>Pseudomonadota</taxon>
        <taxon>Gammaproteobacteria</taxon>
        <taxon>Pasteurellales</taxon>
        <taxon>Pasteurellaceae</taxon>
        <taxon>Gallibacterium</taxon>
    </lineage>
</organism>
<accession>A0A0A2YGW1</accession>
<dbReference type="InterPro" id="IPR044946">
    <property type="entry name" value="Restrct_endonuc_typeI_TRD_sf"/>
</dbReference>
<reference evidence="6 8" key="2">
    <citation type="submission" date="2014-11" db="EMBL/GenBank/DDBJ databases">
        <title>Pan-genome of Gallibacterium spp.</title>
        <authorList>
            <person name="Kudirkiene E."/>
            <person name="Bojesen A.M."/>
        </authorList>
    </citation>
    <scope>NUCLEOTIDE SEQUENCE [LARGE SCALE GENOMIC DNA]</scope>
    <source>
        <strain evidence="6 8">Gerl. 2740/89</strain>
    </source>
</reference>
<evidence type="ECO:0000259" key="4">
    <source>
        <dbReference type="Pfam" id="PF01420"/>
    </source>
</evidence>
<evidence type="ECO:0000313" key="5">
    <source>
        <dbReference type="EMBL" id="KGQ36579.1"/>
    </source>
</evidence>
<dbReference type="eggNOG" id="COG0732">
    <property type="taxonomic scope" value="Bacteria"/>
</dbReference>
<comment type="caution">
    <text evidence="5">The sequence shown here is derived from an EMBL/GenBank/DDBJ whole genome shotgun (WGS) entry which is preliminary data.</text>
</comment>
<dbReference type="Proteomes" id="UP000092594">
    <property type="component" value="Unassembled WGS sequence"/>
</dbReference>
<sequence length="176" mass="20119">MNEPIHKLFYVTRGNSLYTKNYCKQNAGEYPIYSAANDEPLGYMNTYDYDGRYVSISINGIAGVTKIIEGCFSINADRVILTPKTFDIDLDYVVYILEPILRNLSKGRKGINNKNEFSKLTPRMIDNVKISIPIDSNGDYCLDEMREVSKKHLNILEIKKQLNDKVSELLSTEISF</sequence>
<dbReference type="GO" id="GO:0003677">
    <property type="term" value="F:DNA binding"/>
    <property type="evidence" value="ECO:0007669"/>
    <property type="project" value="UniProtKB-KW"/>
</dbReference>
<proteinExistence type="inferred from homology"/>
<evidence type="ECO:0000256" key="2">
    <source>
        <dbReference type="ARBA" id="ARBA00022747"/>
    </source>
</evidence>
<dbReference type="AlphaFoldDB" id="A0A0A2YGW1"/>
<dbReference type="GO" id="GO:0009307">
    <property type="term" value="P:DNA restriction-modification system"/>
    <property type="evidence" value="ECO:0007669"/>
    <property type="project" value="UniProtKB-KW"/>
</dbReference>
<reference evidence="5 7" key="1">
    <citation type="submission" date="2014-08" db="EMBL/GenBank/DDBJ databases">
        <title>Chaperone-usher fimbriae in a diverse selection of Gallibacterium genomes.</title>
        <authorList>
            <person name="Kudirkiene E."/>
            <person name="Bager R.J."/>
            <person name="Johnson T.J."/>
            <person name="Bojesen A.M."/>
        </authorList>
    </citation>
    <scope>NUCLEOTIDE SEQUENCE [LARGE SCALE GENOMIC DNA]</scope>
    <source>
        <strain evidence="5 7">CCM5974</strain>
    </source>
</reference>
<dbReference type="SUPFAM" id="SSF116734">
    <property type="entry name" value="DNA methylase specificity domain"/>
    <property type="match status" value="1"/>
</dbReference>
<evidence type="ECO:0000256" key="3">
    <source>
        <dbReference type="ARBA" id="ARBA00023125"/>
    </source>
</evidence>
<dbReference type="STRING" id="155515.JP36_09775"/>
<dbReference type="InterPro" id="IPR000055">
    <property type="entry name" value="Restrct_endonuc_typeI_TRD"/>
</dbReference>
<gene>
    <name evidence="5" type="ORF">JP36_09775</name>
    <name evidence="6" type="ORF">QV05_10020</name>
</gene>
<feature type="domain" description="Type I restriction modification DNA specificity" evidence="4">
    <location>
        <begin position="9"/>
        <end position="139"/>
    </location>
</feature>
<dbReference type="Gene3D" id="3.90.220.20">
    <property type="entry name" value="DNA methylase specificity domains"/>
    <property type="match status" value="1"/>
</dbReference>
<dbReference type="Proteomes" id="UP000030539">
    <property type="component" value="Unassembled WGS sequence"/>
</dbReference>
<keyword evidence="2" id="KW-0680">Restriction system</keyword>
<dbReference type="Pfam" id="PF01420">
    <property type="entry name" value="Methylase_S"/>
    <property type="match status" value="1"/>
</dbReference>
<name>A0A0A2YGW1_9PAST</name>
<evidence type="ECO:0000256" key="1">
    <source>
        <dbReference type="ARBA" id="ARBA00010923"/>
    </source>
</evidence>
<keyword evidence="8" id="KW-1185">Reference proteome</keyword>
<evidence type="ECO:0000313" key="8">
    <source>
        <dbReference type="Proteomes" id="UP000092594"/>
    </source>
</evidence>
<dbReference type="PATRIC" id="fig|155515.4.peg.1122"/>
<keyword evidence="3" id="KW-0238">DNA-binding</keyword>
<protein>
    <submittedName>
        <fullName evidence="5">Restriction-modification enzyme MpuUVI S subunit</fullName>
    </submittedName>
</protein>
<evidence type="ECO:0000313" key="6">
    <source>
        <dbReference type="EMBL" id="OBW99429.1"/>
    </source>
</evidence>
<comment type="similarity">
    <text evidence="1">Belongs to the type-I restriction system S methylase family.</text>
</comment>
<dbReference type="EMBL" id="JPXX01000026">
    <property type="protein sequence ID" value="KGQ36579.1"/>
    <property type="molecule type" value="Genomic_DNA"/>
</dbReference>